<dbReference type="PROSITE" id="PS50012">
    <property type="entry name" value="RCC1_3"/>
    <property type="match status" value="1"/>
</dbReference>
<dbReference type="AlphaFoldDB" id="A0A1J4KXW1"/>
<dbReference type="VEuPathDB" id="TrichDB:TRFO_13898"/>
<organism evidence="2 3">
    <name type="scientific">Tritrichomonas foetus</name>
    <dbReference type="NCBI Taxonomy" id="1144522"/>
    <lineage>
        <taxon>Eukaryota</taxon>
        <taxon>Metamonada</taxon>
        <taxon>Parabasalia</taxon>
        <taxon>Tritrichomonadida</taxon>
        <taxon>Tritrichomonadidae</taxon>
        <taxon>Tritrichomonas</taxon>
    </lineage>
</organism>
<dbReference type="OrthoDB" id="360151at2759"/>
<evidence type="ECO:0000313" key="3">
    <source>
        <dbReference type="Proteomes" id="UP000179807"/>
    </source>
</evidence>
<evidence type="ECO:0000256" key="1">
    <source>
        <dbReference type="PROSITE-ProRule" id="PRU00235"/>
    </source>
</evidence>
<feature type="repeat" description="RCC1" evidence="1">
    <location>
        <begin position="100"/>
        <end position="149"/>
    </location>
</feature>
<dbReference type="InterPro" id="IPR028641">
    <property type="entry name" value="RCC2"/>
</dbReference>
<comment type="caution">
    <text evidence="2">The sequence shown here is derived from an EMBL/GenBank/DDBJ whole genome shotgun (WGS) entry which is preliminary data.</text>
</comment>
<dbReference type="Proteomes" id="UP000179807">
    <property type="component" value="Unassembled WGS sequence"/>
</dbReference>
<name>A0A1J4KXW1_9EUKA</name>
<dbReference type="Gene3D" id="2.130.10.30">
    <property type="entry name" value="Regulator of chromosome condensation 1/beta-lactamase-inhibitor protein II"/>
    <property type="match status" value="2"/>
</dbReference>
<dbReference type="PANTHER" id="PTHR46207:SF1">
    <property type="entry name" value="PROTEIN RCC2"/>
    <property type="match status" value="1"/>
</dbReference>
<dbReference type="SUPFAM" id="SSF50985">
    <property type="entry name" value="RCC1/BLIP-II"/>
    <property type="match status" value="1"/>
</dbReference>
<dbReference type="EMBL" id="MLAK01000197">
    <property type="protein sequence ID" value="OHT15728.1"/>
    <property type="molecule type" value="Genomic_DNA"/>
</dbReference>
<dbReference type="GO" id="GO:0016020">
    <property type="term" value="C:membrane"/>
    <property type="evidence" value="ECO:0007669"/>
    <property type="project" value="TreeGrafter"/>
</dbReference>
<dbReference type="InterPro" id="IPR000408">
    <property type="entry name" value="Reg_chr_condens"/>
</dbReference>
<keyword evidence="3" id="KW-1185">Reference proteome</keyword>
<dbReference type="PANTHER" id="PTHR46207">
    <property type="entry name" value="PROTEIN RCC2"/>
    <property type="match status" value="1"/>
</dbReference>
<dbReference type="GeneID" id="94832227"/>
<dbReference type="RefSeq" id="XP_068368864.1">
    <property type="nucleotide sequence ID" value="XM_068497523.1"/>
</dbReference>
<dbReference type="GO" id="GO:0031267">
    <property type="term" value="F:small GTPase binding"/>
    <property type="evidence" value="ECO:0007669"/>
    <property type="project" value="TreeGrafter"/>
</dbReference>
<accession>A0A1J4KXW1</accession>
<gene>
    <name evidence="2" type="ORF">TRFO_13898</name>
</gene>
<evidence type="ECO:0000313" key="2">
    <source>
        <dbReference type="EMBL" id="OHT15728.1"/>
    </source>
</evidence>
<dbReference type="InterPro" id="IPR009091">
    <property type="entry name" value="RCC1/BLIP-II"/>
</dbReference>
<sequence length="386" mass="43495">MKQRFECIQNCVLIFKKIFSKYCKLLNFYLTLYGEFYFNLKTKFSIEMDHKCRLYGNFKGVSKEGSKDHCTILNLPDNSGSVVISGSSSENHSILLYSNGSSASLGLNDKCQLGIGTTKNSTEFLPVRTDIKFKSVACGEDFTLWISEDNQLYVCGLQKNTIPTIFNNLKAIQCSSYKKTAAIITENKTVILWSDFHDDSTQKEYNLPFPAQDISCGNDFVSVLLENQILVRVFSNGTIEPLLIESTTAKIPDRFVRMSSSENYTVAIDFGKNVWLFGNVGRYGSKPDSLPIYTNAINVFALPKSIVVIHSNFAAFSLGENQFGQFANGETKPSYMFTQAKLSFPVMTVVGNEKMQLYIPRPLTRSFTEFEQSQFIPGFHKYLPNS</sequence>
<proteinExistence type="predicted"/>
<reference evidence="2" key="1">
    <citation type="submission" date="2016-10" db="EMBL/GenBank/DDBJ databases">
        <authorList>
            <person name="Benchimol M."/>
            <person name="Almeida L.G."/>
            <person name="Vasconcelos A.T."/>
            <person name="Perreira-Neves A."/>
            <person name="Rosa I.A."/>
            <person name="Tasca T."/>
            <person name="Bogo M.R."/>
            <person name="de Souza W."/>
        </authorList>
    </citation>
    <scope>NUCLEOTIDE SEQUENCE [LARGE SCALE GENOMIC DNA]</scope>
    <source>
        <strain evidence="2">K</strain>
    </source>
</reference>
<dbReference type="Pfam" id="PF00415">
    <property type="entry name" value="RCC1"/>
    <property type="match status" value="1"/>
</dbReference>
<protein>
    <submittedName>
        <fullName evidence="2">Uncharacterized protein</fullName>
    </submittedName>
</protein>